<evidence type="ECO:0000313" key="2">
    <source>
        <dbReference type="EMBL" id="GIM79673.1"/>
    </source>
</evidence>
<proteinExistence type="predicted"/>
<name>A0A919SYT8_9ACTN</name>
<dbReference type="EMBL" id="BOQP01000039">
    <property type="protein sequence ID" value="GIM79673.1"/>
    <property type="molecule type" value="Genomic_DNA"/>
</dbReference>
<evidence type="ECO:0000313" key="3">
    <source>
        <dbReference type="Proteomes" id="UP000680865"/>
    </source>
</evidence>
<dbReference type="RefSeq" id="WP_280519399.1">
    <property type="nucleotide sequence ID" value="NZ_BAAATW010000001.1"/>
</dbReference>
<dbReference type="Proteomes" id="UP000680865">
    <property type="component" value="Unassembled WGS sequence"/>
</dbReference>
<feature type="region of interest" description="Disordered" evidence="1">
    <location>
        <begin position="1"/>
        <end position="28"/>
    </location>
</feature>
<comment type="caution">
    <text evidence="2">The sequence shown here is derived from an EMBL/GenBank/DDBJ whole genome shotgun (WGS) entry which is preliminary data.</text>
</comment>
<accession>A0A919SYT8</accession>
<feature type="compositionally biased region" description="Basic and acidic residues" evidence="1">
    <location>
        <begin position="1"/>
        <end position="16"/>
    </location>
</feature>
<protein>
    <submittedName>
        <fullName evidence="2">Uncharacterized protein</fullName>
    </submittedName>
</protein>
<gene>
    <name evidence="2" type="ORF">Aco04nite_66760</name>
</gene>
<sequence length="43" mass="5098">MDEEKKEIEHPVRAETVKVPPPRRVNQPAEWRWTRPREGFGTG</sequence>
<keyword evidence="3" id="KW-1185">Reference proteome</keyword>
<reference evidence="2" key="1">
    <citation type="submission" date="2021-03" db="EMBL/GenBank/DDBJ databases">
        <title>Whole genome shotgun sequence of Actinoplanes consettensis NBRC 14913.</title>
        <authorList>
            <person name="Komaki H."/>
            <person name="Tamura T."/>
        </authorList>
    </citation>
    <scope>NUCLEOTIDE SEQUENCE</scope>
    <source>
        <strain evidence="2">NBRC 14913</strain>
    </source>
</reference>
<dbReference type="AlphaFoldDB" id="A0A919SYT8"/>
<organism evidence="2 3">
    <name type="scientific">Winogradskya consettensis</name>
    <dbReference type="NCBI Taxonomy" id="113560"/>
    <lineage>
        <taxon>Bacteria</taxon>
        <taxon>Bacillati</taxon>
        <taxon>Actinomycetota</taxon>
        <taxon>Actinomycetes</taxon>
        <taxon>Micromonosporales</taxon>
        <taxon>Micromonosporaceae</taxon>
        <taxon>Winogradskya</taxon>
    </lineage>
</organism>
<evidence type="ECO:0000256" key="1">
    <source>
        <dbReference type="SAM" id="MobiDB-lite"/>
    </source>
</evidence>